<dbReference type="Proteomes" id="UP000004315">
    <property type="component" value="Unassembled WGS sequence"/>
</dbReference>
<name>B7C9J0_9FIRM</name>
<sequence length="81" mass="9500">MSKYYVQSILNLQAPLDRMIPVYPIDYRTEQNFKGTEIEKQKLDNLLLLVAKAIGIKLFLNREIPEVLVLPWETLESEFDC</sequence>
<dbReference type="HOGENOM" id="CLU_2569177_0_0_9"/>
<evidence type="ECO:0000313" key="2">
    <source>
        <dbReference type="Proteomes" id="UP000004315"/>
    </source>
</evidence>
<protein>
    <submittedName>
        <fullName evidence="1">Uncharacterized protein</fullName>
    </submittedName>
</protein>
<keyword evidence="2" id="KW-1185">Reference proteome</keyword>
<dbReference type="STRING" id="518637.EUBIFOR_00848"/>
<accession>B7C9J0</accession>
<organism evidence="1 2">
    <name type="scientific">Holdemanella biformis DSM 3989</name>
    <dbReference type="NCBI Taxonomy" id="518637"/>
    <lineage>
        <taxon>Bacteria</taxon>
        <taxon>Bacillati</taxon>
        <taxon>Bacillota</taxon>
        <taxon>Erysipelotrichia</taxon>
        <taxon>Erysipelotrichales</taxon>
        <taxon>Erysipelotrichaceae</taxon>
        <taxon>Holdemanella</taxon>
    </lineage>
</organism>
<evidence type="ECO:0000313" key="1">
    <source>
        <dbReference type="EMBL" id="EEC90555.1"/>
    </source>
</evidence>
<dbReference type="RefSeq" id="WP_003864653.1">
    <property type="nucleotide sequence ID" value="NZ_DS996841.1"/>
</dbReference>
<gene>
    <name evidence="1" type="ORF">EUBIFOR_00848</name>
</gene>
<comment type="caution">
    <text evidence="1">The sequence shown here is derived from an EMBL/GenBank/DDBJ whole genome shotgun (WGS) entry which is preliminary data.</text>
</comment>
<dbReference type="AlphaFoldDB" id="B7C9J0"/>
<proteinExistence type="predicted"/>
<reference evidence="1 2" key="1">
    <citation type="submission" date="2008-10" db="EMBL/GenBank/DDBJ databases">
        <authorList>
            <person name="Fulton L."/>
            <person name="Clifton S."/>
            <person name="Fulton B."/>
            <person name="Xu J."/>
            <person name="Minx P."/>
            <person name="Pepin K.H."/>
            <person name="Johnson M."/>
            <person name="Bhonagiri V."/>
            <person name="Nash W.E."/>
            <person name="Mardis E.R."/>
            <person name="Wilson R.K."/>
        </authorList>
    </citation>
    <scope>NUCLEOTIDE SEQUENCE [LARGE SCALE GENOMIC DNA]</scope>
    <source>
        <strain evidence="1 2">DSM 3989</strain>
    </source>
</reference>
<reference evidence="1 2" key="2">
    <citation type="submission" date="2008-11" db="EMBL/GenBank/DDBJ databases">
        <title>Draft genome sequence of Eubacterium biforme (DSM 3989).</title>
        <authorList>
            <person name="Sudarsanam P."/>
            <person name="Ley R."/>
            <person name="Guruge J."/>
            <person name="Turnbaugh P.J."/>
            <person name="Mahowald M."/>
            <person name="Liep D."/>
            <person name="Gordon J."/>
        </authorList>
    </citation>
    <scope>NUCLEOTIDE SEQUENCE [LARGE SCALE GENOMIC DNA]</scope>
    <source>
        <strain evidence="1 2">DSM 3989</strain>
    </source>
</reference>
<dbReference type="EMBL" id="ABYT01000051">
    <property type="protein sequence ID" value="EEC90555.1"/>
    <property type="molecule type" value="Genomic_DNA"/>
</dbReference>